<dbReference type="Gene3D" id="3.40.50.300">
    <property type="entry name" value="P-loop containing nucleotide triphosphate hydrolases"/>
    <property type="match status" value="4"/>
</dbReference>
<organism evidence="5 6">
    <name type="scientific">Priapulus caudatus</name>
    <name type="common">Priapulid worm</name>
    <dbReference type="NCBI Taxonomy" id="37621"/>
    <lineage>
        <taxon>Eukaryota</taxon>
        <taxon>Metazoa</taxon>
        <taxon>Ecdysozoa</taxon>
        <taxon>Scalidophora</taxon>
        <taxon>Priapulida</taxon>
        <taxon>Priapulimorpha</taxon>
        <taxon>Priapulimorphida</taxon>
        <taxon>Priapulidae</taxon>
        <taxon>Priapulus</taxon>
    </lineage>
</organism>
<dbReference type="InterPro" id="IPR000850">
    <property type="entry name" value="Adenylat/UMP-CMP_kin"/>
</dbReference>
<dbReference type="SUPFAM" id="SSF52540">
    <property type="entry name" value="P-loop containing nucleoside triphosphate hydrolases"/>
    <property type="match status" value="4"/>
</dbReference>
<reference evidence="6" key="1">
    <citation type="submission" date="2025-08" db="UniProtKB">
        <authorList>
            <consortium name="RefSeq"/>
        </authorList>
    </citation>
    <scope>IDENTIFICATION</scope>
</reference>
<dbReference type="GeneID" id="106805860"/>
<feature type="region of interest" description="Disordered" evidence="4">
    <location>
        <begin position="791"/>
        <end position="817"/>
    </location>
</feature>
<keyword evidence="2" id="KW-0547">Nucleotide-binding</keyword>
<feature type="compositionally biased region" description="Acidic residues" evidence="4">
    <location>
        <begin position="977"/>
        <end position="996"/>
    </location>
</feature>
<evidence type="ECO:0000256" key="1">
    <source>
        <dbReference type="ARBA" id="ARBA00022679"/>
    </source>
</evidence>
<feature type="compositionally biased region" description="Basic residues" evidence="4">
    <location>
        <begin position="911"/>
        <end position="921"/>
    </location>
</feature>
<dbReference type="InterPro" id="IPR027417">
    <property type="entry name" value="P-loop_NTPase"/>
</dbReference>
<dbReference type="Proteomes" id="UP000695022">
    <property type="component" value="Unplaced"/>
</dbReference>
<feature type="region of interest" description="Disordered" evidence="4">
    <location>
        <begin position="911"/>
        <end position="1005"/>
    </location>
</feature>
<feature type="compositionally biased region" description="Basic and acidic residues" evidence="4">
    <location>
        <begin position="922"/>
        <end position="949"/>
    </location>
</feature>
<gene>
    <name evidence="6" type="primary">LOC106805860</name>
</gene>
<accession>A0ABM1DT50</accession>
<proteinExistence type="predicted"/>
<evidence type="ECO:0000313" key="5">
    <source>
        <dbReference type="Proteomes" id="UP000695022"/>
    </source>
</evidence>
<name>A0ABM1DT50_PRICU</name>
<keyword evidence="1" id="KW-0808">Transferase</keyword>
<sequence>MSYNEDQVELEFLKSKPACFVVWGKPCVGKTTLATWLCKDWNCILINCTELLEEAIKKSTDKGKELKKLLTSGDMTTDSVVFDLLNEKIKSPEVRHYGYTLDSFPVVGTKYMSVEKQLDMIWSWDLKPDVIINLRIPDRDLEKRRSDQRVDFLTNNLYTRSMYLPDVIKTEKIETEKEDEEEAMEENVELEVVEVLDETIVSPDVVRRLVKRPEDVNDVLTADIQLFRAHQLIQLENYIEKHDQQYVIELDANHAVDDVYMNMLERLAVLPIQRAIAPKRLMAVDDDSLEGAELDEIMRALAGKNMVAPKWRWRRSKWQNLCPVALYEGNMVEGRPQFAVSFLDKMYMLSSKEAVERFTENPRYYLLPPNPRIPCKICVLGPPLSGKSTLCEKLAQHYDAVVICAKEHESQYLEEKKIEIINQAKRHAAEITITSIVDKMAEEAYAGGADDKTGGSSTVDETHPDVAAAMEAAAAEASKQEVTLTPELHVEMLQRLIVAAEKKSASEREDGKRQGGFILDGWPSSHDQWVVMVDRGMLVDDMIVLTDAGQGLPTLLRRWHETTAGKTAEGTETENFKMRAQEEQAKLENIVSLVTGNTSLETKTVDITNNSVEEILREVISKIEGRFKYQAWEYSPLDQEEDDEDIGQLMEEYFEQAENGVTQLEDPETYKSRLIALGDTNRYCPVALTEKNVLYPGNPELSAKFREKTYFFSTEDAKGKFLLSPSAFMPDSDPPKPPPLRLFMLGPRGAGKTTIGRLLAQKLGVFHIKFREKLQELIIHKTQHPVVPAEFEEDKEFESEDGKEDVEAAEDEEQDPKKKYGFTEEEENIFSFLKDGEALAPETLARILPDLWQKEPYMSHGFILEDFPRTPEDTHFLASSGFFPDAAILLNLEDSAVISRLLPERLNKWKARRDARHQRKREAKENMDRERTIQMNARRMELEAERAEAAVKTGDSGSAGEEDEDEAGTSKPSIDDILQEEFPEPEADAGDDDETETEARERMQGELGHTYESDVGRIESVKETLAEFLIPCMEVEASRRPSIVQCVLERQTKYMVDFRDSIFERVYPVTHQVANALLGTGHKVLSKFGKFCPVKLQEGDVFPPQPSVYPAVYRQHVYWLSTQRARDRFISHPFGFLNCTPPAHMVPIHMAVVGPPKSGKTNVARKFAEEYGLVRVSVGDAMRHVLEVLPKSDLAINLREHLCQGLTAPDELAVQALEVMLTGSRCQSHGWILDGYPLTHQQIGLLTERSIIPVKVLALMVEPREAMARGAKDRNSANRMLPLHDSAKILAMRIVESQKQLSSVQSWYQEEHNNWEAIDGERSKWWVWRHAVELAQSSVKQLEDYLHLTGKGCSASISGMCIRPKEFKQKLGEFQYYCPVSLAEDGQLIDCSANDGLRFAAEYKGRYYKMASAEKLQQFLADPERFVPPSTSRTLPPAHLLPQRKSLVDVKQMFPKQADLQGFCPVTYIDGNLKYEALVPGSQDLAVTYDDKLFLFTSEQCLEKFLRLPERYSSAVLPHKLPPLKQPLVVTGLPMLGYLEQCVSHAIIKALTAVGTFKPKFPFQDPTVSALIYVAYHLKAFNPKNSDYVKQKYRHLLQKYEDQCNLIGYLGQHMTIQYQCPREREIEFDYKMENFLMLKDRLHVQRVVE</sequence>
<evidence type="ECO:0000256" key="3">
    <source>
        <dbReference type="ARBA" id="ARBA00022777"/>
    </source>
</evidence>
<dbReference type="Pfam" id="PF00406">
    <property type="entry name" value="ADK"/>
    <property type="match status" value="2"/>
</dbReference>
<dbReference type="RefSeq" id="XP_014663121.1">
    <property type="nucleotide sequence ID" value="XM_014807635.1"/>
</dbReference>
<evidence type="ECO:0000256" key="2">
    <source>
        <dbReference type="ARBA" id="ARBA00022741"/>
    </source>
</evidence>
<keyword evidence="3" id="KW-0418">Kinase</keyword>
<dbReference type="PANTHER" id="PTHR23359">
    <property type="entry name" value="NUCLEOTIDE KINASE"/>
    <property type="match status" value="1"/>
</dbReference>
<protein>
    <submittedName>
        <fullName evidence="6">Adenylate kinase 9-like</fullName>
    </submittedName>
</protein>
<keyword evidence="5" id="KW-1185">Reference proteome</keyword>
<evidence type="ECO:0000256" key="4">
    <source>
        <dbReference type="SAM" id="MobiDB-lite"/>
    </source>
</evidence>
<feature type="compositionally biased region" description="Acidic residues" evidence="4">
    <location>
        <begin position="791"/>
        <end position="814"/>
    </location>
</feature>
<evidence type="ECO:0000313" key="6">
    <source>
        <dbReference type="RefSeq" id="XP_014663121.1"/>
    </source>
</evidence>